<comment type="caution">
    <text evidence="9">The sequence shown here is derived from an EMBL/GenBank/DDBJ whole genome shotgun (WGS) entry which is preliminary data.</text>
</comment>
<evidence type="ECO:0000256" key="3">
    <source>
        <dbReference type="ARBA" id="ARBA00022676"/>
    </source>
</evidence>
<evidence type="ECO:0000256" key="1">
    <source>
        <dbReference type="ARBA" id="ARBA00004651"/>
    </source>
</evidence>
<dbReference type="Proteomes" id="UP000267077">
    <property type="component" value="Unassembled WGS sequence"/>
</dbReference>
<dbReference type="OrthoDB" id="2675565at2"/>
<feature type="transmembrane region" description="Helical" evidence="8">
    <location>
        <begin position="302"/>
        <end position="319"/>
    </location>
</feature>
<evidence type="ECO:0000256" key="4">
    <source>
        <dbReference type="ARBA" id="ARBA00022679"/>
    </source>
</evidence>
<dbReference type="GO" id="GO:0005886">
    <property type="term" value="C:plasma membrane"/>
    <property type="evidence" value="ECO:0007669"/>
    <property type="project" value="UniProtKB-SubCell"/>
</dbReference>
<keyword evidence="10" id="KW-1185">Reference proteome</keyword>
<feature type="transmembrane region" description="Helical" evidence="8">
    <location>
        <begin position="108"/>
        <end position="129"/>
    </location>
</feature>
<protein>
    <recommendedName>
        <fullName evidence="11">Glycosyltransferase RgtA/B/C/D-like domain-containing protein</fullName>
    </recommendedName>
</protein>
<feature type="transmembrane region" description="Helical" evidence="8">
    <location>
        <begin position="357"/>
        <end position="375"/>
    </location>
</feature>
<dbReference type="GO" id="GO:0009103">
    <property type="term" value="P:lipopolysaccharide biosynthetic process"/>
    <property type="evidence" value="ECO:0007669"/>
    <property type="project" value="UniProtKB-ARBA"/>
</dbReference>
<dbReference type="PANTHER" id="PTHR33908">
    <property type="entry name" value="MANNOSYLTRANSFERASE YKCB-RELATED"/>
    <property type="match status" value="1"/>
</dbReference>
<gene>
    <name evidence="9" type="ORF">EKH79_15455</name>
</gene>
<keyword evidence="7 8" id="KW-0472">Membrane</keyword>
<dbReference type="RefSeq" id="WP_126674719.1">
    <property type="nucleotide sequence ID" value="NZ_RYZR01000007.1"/>
</dbReference>
<dbReference type="GO" id="GO:0016763">
    <property type="term" value="F:pentosyltransferase activity"/>
    <property type="evidence" value="ECO:0007669"/>
    <property type="project" value="TreeGrafter"/>
</dbReference>
<keyword evidence="6 8" id="KW-1133">Transmembrane helix</keyword>
<evidence type="ECO:0000256" key="8">
    <source>
        <dbReference type="SAM" id="Phobius"/>
    </source>
</evidence>
<feature type="transmembrane region" description="Helical" evidence="8">
    <location>
        <begin position="258"/>
        <end position="281"/>
    </location>
</feature>
<evidence type="ECO:0000256" key="6">
    <source>
        <dbReference type="ARBA" id="ARBA00022989"/>
    </source>
</evidence>
<keyword evidence="5 8" id="KW-0812">Transmembrane</keyword>
<feature type="transmembrane region" description="Helical" evidence="8">
    <location>
        <begin position="204"/>
        <end position="228"/>
    </location>
</feature>
<evidence type="ECO:0000256" key="7">
    <source>
        <dbReference type="ARBA" id="ARBA00023136"/>
    </source>
</evidence>
<name>A0A432LQH5_9GAMM</name>
<comment type="subcellular location">
    <subcellularLocation>
        <location evidence="1">Cell membrane</location>
        <topology evidence="1">Multi-pass membrane protein</topology>
    </subcellularLocation>
</comment>
<evidence type="ECO:0000256" key="5">
    <source>
        <dbReference type="ARBA" id="ARBA00022692"/>
    </source>
</evidence>
<feature type="transmembrane region" description="Helical" evidence="8">
    <location>
        <begin position="174"/>
        <end position="192"/>
    </location>
</feature>
<feature type="transmembrane region" description="Helical" evidence="8">
    <location>
        <begin position="6"/>
        <end position="25"/>
    </location>
</feature>
<keyword evidence="2" id="KW-1003">Cell membrane</keyword>
<sequence>MPTHPFVTWKSTIFVFFVALALLLLSMDRTMNIYDEGIVLTDAQLTLHGAVVHRDFHSVYGPGSYAILAFLFWLFSPSFIVARLFGVTVQALIVTLAFAILRARVDIRIAIGFVAICLMWLIASANYLYPTYPCLLLTLVGSGALMSRGAATRRSALLVAGCCCGLSTYFRYDAGFFVFVAYALAITLFVMKEQESRSLGLQRVLRSVSLLALGAFVVFMPGLIVYLATSPLSAFRADIIDYGLKIYPSTRALPFPGVQALLIDPAQFGVYLTPVVVVLAIPMASREYASIGHDKTMSDQQSGVPFALLFGLLSIVLYYKGFVRVSVSQMIFAIVPALALFAFLIEKYRKDRGWLRLTTVVAASVIVSTSVIAAADQFGPFQYDPQRYVFGLFEQRIGLLDREPQLSDRCLAWTGMRFALLKPPYLLVGRYINRHTDQNERILVGLDRHDKIFINPMSLYYASDRLPGTRWSQYDPGIQNSQEIQGEMIKDLKRNDVRYVVRDTSFDSKKEPNESAISTGVHLLDYYLAAQYRPIAKSGNVQVWLRNDVVAAMDDDVPTCRLESMDASTSGSIGR</sequence>
<evidence type="ECO:0000313" key="10">
    <source>
        <dbReference type="Proteomes" id="UP000267077"/>
    </source>
</evidence>
<evidence type="ECO:0008006" key="11">
    <source>
        <dbReference type="Google" id="ProtNLM"/>
    </source>
</evidence>
<proteinExistence type="predicted"/>
<feature type="transmembrane region" description="Helical" evidence="8">
    <location>
        <begin position="325"/>
        <end position="345"/>
    </location>
</feature>
<dbReference type="EMBL" id="RYZR01000007">
    <property type="protein sequence ID" value="RUL62275.1"/>
    <property type="molecule type" value="Genomic_DNA"/>
</dbReference>
<accession>A0A432LQH5</accession>
<dbReference type="PANTHER" id="PTHR33908:SF11">
    <property type="entry name" value="MEMBRANE PROTEIN"/>
    <property type="match status" value="1"/>
</dbReference>
<dbReference type="AlphaFoldDB" id="A0A432LQH5"/>
<reference evidence="9 10" key="1">
    <citation type="submission" date="2018-12" db="EMBL/GenBank/DDBJ databases">
        <title>Dyella dinghuensis sp. nov. DHOA06 and Dyella choica sp. nov. 4M-K27, isolated from forest soil.</title>
        <authorList>
            <person name="Qiu L.-H."/>
            <person name="Gao Z.-H."/>
        </authorList>
    </citation>
    <scope>NUCLEOTIDE SEQUENCE [LARGE SCALE GENOMIC DNA]</scope>
    <source>
        <strain evidence="9 10">DHOA06</strain>
    </source>
</reference>
<organism evidence="9 10">
    <name type="scientific">Dyella dinghuensis</name>
    <dbReference type="NCBI Taxonomy" id="1920169"/>
    <lineage>
        <taxon>Bacteria</taxon>
        <taxon>Pseudomonadati</taxon>
        <taxon>Pseudomonadota</taxon>
        <taxon>Gammaproteobacteria</taxon>
        <taxon>Lysobacterales</taxon>
        <taxon>Rhodanobacteraceae</taxon>
        <taxon>Dyella</taxon>
    </lineage>
</organism>
<keyword evidence="4" id="KW-0808">Transferase</keyword>
<feature type="transmembrane region" description="Helical" evidence="8">
    <location>
        <begin position="81"/>
        <end position="101"/>
    </location>
</feature>
<keyword evidence="3" id="KW-0328">Glycosyltransferase</keyword>
<feature type="transmembrane region" description="Helical" evidence="8">
    <location>
        <begin position="59"/>
        <end position="75"/>
    </location>
</feature>
<evidence type="ECO:0000313" key="9">
    <source>
        <dbReference type="EMBL" id="RUL62275.1"/>
    </source>
</evidence>
<dbReference type="InterPro" id="IPR050297">
    <property type="entry name" value="LipidA_mod_glycosyltrf_83"/>
</dbReference>
<evidence type="ECO:0000256" key="2">
    <source>
        <dbReference type="ARBA" id="ARBA00022475"/>
    </source>
</evidence>